<name>A0A2S5B799_9BASI</name>
<dbReference type="PROSITE" id="PS51914">
    <property type="entry name" value="MRH"/>
    <property type="match status" value="1"/>
</dbReference>
<dbReference type="InterPro" id="IPR045149">
    <property type="entry name" value="OS-9-like"/>
</dbReference>
<dbReference type="SUPFAM" id="SSF50911">
    <property type="entry name" value="Mannose 6-phosphate receptor domain"/>
    <property type="match status" value="1"/>
</dbReference>
<evidence type="ECO:0000256" key="5">
    <source>
        <dbReference type="ARBA" id="ARBA00022734"/>
    </source>
</evidence>
<dbReference type="STRING" id="741276.A0A2S5B799"/>
<proteinExistence type="inferred from homology"/>
<evidence type="ECO:0000256" key="6">
    <source>
        <dbReference type="ARBA" id="ARBA00022824"/>
    </source>
</evidence>
<evidence type="ECO:0000313" key="12">
    <source>
        <dbReference type="Proteomes" id="UP000237144"/>
    </source>
</evidence>
<dbReference type="Pfam" id="PF07915">
    <property type="entry name" value="PRKCSH"/>
    <property type="match status" value="1"/>
</dbReference>
<dbReference type="Gene3D" id="2.70.130.10">
    <property type="entry name" value="Mannose-6-phosphate receptor binding domain"/>
    <property type="match status" value="1"/>
</dbReference>
<keyword evidence="7" id="KW-1015">Disulfide bond</keyword>
<dbReference type="EMBL" id="PJQD01000048">
    <property type="protein sequence ID" value="POY72601.1"/>
    <property type="molecule type" value="Genomic_DNA"/>
</dbReference>
<dbReference type="PANTHER" id="PTHR15414">
    <property type="entry name" value="OS-9-RELATED"/>
    <property type="match status" value="1"/>
</dbReference>
<keyword evidence="6" id="KW-0256">Endoplasmic reticulum</keyword>
<accession>A0A2S5B799</accession>
<feature type="compositionally biased region" description="Basic and acidic residues" evidence="8">
    <location>
        <begin position="568"/>
        <end position="584"/>
    </location>
</feature>
<keyword evidence="5" id="KW-0430">Lectin</keyword>
<keyword evidence="12" id="KW-1185">Reference proteome</keyword>
<feature type="compositionally biased region" description="Low complexity" evidence="8">
    <location>
        <begin position="517"/>
        <end position="531"/>
    </location>
</feature>
<feature type="domain" description="MRH" evidence="10">
    <location>
        <begin position="125"/>
        <end position="275"/>
    </location>
</feature>
<evidence type="ECO:0000256" key="8">
    <source>
        <dbReference type="SAM" id="MobiDB-lite"/>
    </source>
</evidence>
<dbReference type="AlphaFoldDB" id="A0A2S5B799"/>
<protein>
    <recommendedName>
        <fullName evidence="3">Protein OS-9 homolog</fullName>
    </recommendedName>
</protein>
<evidence type="ECO:0000256" key="1">
    <source>
        <dbReference type="ARBA" id="ARBA00004367"/>
    </source>
</evidence>
<dbReference type="PANTHER" id="PTHR15414:SF0">
    <property type="entry name" value="ENDOPLASMIC RETICULUM LECTIN 1"/>
    <property type="match status" value="1"/>
</dbReference>
<comment type="similarity">
    <text evidence="2">Belongs to the OS-9 family.</text>
</comment>
<dbReference type="InterPro" id="IPR044865">
    <property type="entry name" value="MRH_dom"/>
</dbReference>
<dbReference type="GO" id="GO:0030970">
    <property type="term" value="P:retrograde protein transport, ER to cytosol"/>
    <property type="evidence" value="ECO:0007669"/>
    <property type="project" value="TreeGrafter"/>
</dbReference>
<evidence type="ECO:0000256" key="9">
    <source>
        <dbReference type="SAM" id="SignalP"/>
    </source>
</evidence>
<evidence type="ECO:0000256" key="3">
    <source>
        <dbReference type="ARBA" id="ARBA00018727"/>
    </source>
</evidence>
<gene>
    <name evidence="11" type="ORF">BMF94_4429</name>
</gene>
<evidence type="ECO:0000259" key="10">
    <source>
        <dbReference type="PROSITE" id="PS51914"/>
    </source>
</evidence>
<feature type="region of interest" description="Disordered" evidence="8">
    <location>
        <begin position="559"/>
        <end position="601"/>
    </location>
</feature>
<dbReference type="GO" id="GO:0030968">
    <property type="term" value="P:endoplasmic reticulum unfolded protein response"/>
    <property type="evidence" value="ECO:0007669"/>
    <property type="project" value="InterPro"/>
</dbReference>
<evidence type="ECO:0000256" key="2">
    <source>
        <dbReference type="ARBA" id="ARBA00009918"/>
    </source>
</evidence>
<dbReference type="InterPro" id="IPR012913">
    <property type="entry name" value="OS9-like_dom"/>
</dbReference>
<feature type="region of interest" description="Disordered" evidence="8">
    <location>
        <begin position="515"/>
        <end position="542"/>
    </location>
</feature>
<feature type="chain" id="PRO_5015453540" description="Protein OS-9 homolog" evidence="9">
    <location>
        <begin position="22"/>
        <end position="601"/>
    </location>
</feature>
<feature type="signal peptide" evidence="9">
    <location>
        <begin position="1"/>
        <end position="21"/>
    </location>
</feature>
<feature type="compositionally biased region" description="Basic and acidic residues" evidence="8">
    <location>
        <begin position="351"/>
        <end position="367"/>
    </location>
</feature>
<dbReference type="GO" id="GO:0005788">
    <property type="term" value="C:endoplasmic reticulum lumen"/>
    <property type="evidence" value="ECO:0007669"/>
    <property type="project" value="TreeGrafter"/>
</dbReference>
<dbReference type="OrthoDB" id="448954at2759"/>
<comment type="subcellular location">
    <subcellularLocation>
        <location evidence="1">Endoplasmic reticulum membrane</location>
        <topology evidence="1">Peripheral membrane protein</topology>
        <orientation evidence="1">Lumenal side</orientation>
    </subcellularLocation>
</comment>
<dbReference type="Proteomes" id="UP000237144">
    <property type="component" value="Unassembled WGS sequence"/>
</dbReference>
<dbReference type="GO" id="GO:0005789">
    <property type="term" value="C:endoplasmic reticulum membrane"/>
    <property type="evidence" value="ECO:0007669"/>
    <property type="project" value="UniProtKB-SubCell"/>
</dbReference>
<dbReference type="GO" id="GO:0030246">
    <property type="term" value="F:carbohydrate binding"/>
    <property type="evidence" value="ECO:0007669"/>
    <property type="project" value="UniProtKB-KW"/>
</dbReference>
<evidence type="ECO:0000256" key="7">
    <source>
        <dbReference type="ARBA" id="ARBA00023157"/>
    </source>
</evidence>
<dbReference type="InterPro" id="IPR009011">
    <property type="entry name" value="Man6P_isomerase_rcpt-bd_dom_sf"/>
</dbReference>
<reference evidence="11 12" key="1">
    <citation type="journal article" date="2018" name="Front. Microbiol.">
        <title>Prospects for Fungal Bioremediation of Acidic Radioactive Waste Sites: Characterization and Genome Sequence of Rhodotorula taiwanensis MD1149.</title>
        <authorList>
            <person name="Tkavc R."/>
            <person name="Matrosova V.Y."/>
            <person name="Grichenko O.E."/>
            <person name="Gostincar C."/>
            <person name="Volpe R.P."/>
            <person name="Klimenkova P."/>
            <person name="Gaidamakova E.K."/>
            <person name="Zhou C.E."/>
            <person name="Stewart B.J."/>
            <person name="Lyman M.G."/>
            <person name="Malfatti S.A."/>
            <person name="Rubinfeld B."/>
            <person name="Courtot M."/>
            <person name="Singh J."/>
            <person name="Dalgard C.L."/>
            <person name="Hamilton T."/>
            <person name="Frey K.G."/>
            <person name="Gunde-Cimerman N."/>
            <person name="Dugan L."/>
            <person name="Daly M.J."/>
        </authorList>
    </citation>
    <scope>NUCLEOTIDE SEQUENCE [LARGE SCALE GENOMIC DNA]</scope>
    <source>
        <strain evidence="11 12">MD1149</strain>
    </source>
</reference>
<feature type="region of interest" description="Disordered" evidence="8">
    <location>
        <begin position="472"/>
        <end position="496"/>
    </location>
</feature>
<comment type="caution">
    <text evidence="11">The sequence shown here is derived from an EMBL/GenBank/DDBJ whole genome shotgun (WGS) entry which is preliminary data.</text>
</comment>
<feature type="compositionally biased region" description="Polar residues" evidence="8">
    <location>
        <begin position="320"/>
        <end position="331"/>
    </location>
</feature>
<keyword evidence="4 9" id="KW-0732">Signal</keyword>
<sequence>MARWTTAKVLWLLTVVHQTLALSAHSPRDLEAFPSYSVILSQNPVLNETAIEILAEEATLRNNARSPKRHLLRSPSGQAFLCTVPVIEEERQVVEDQAEKDALVQATEREQGLVNGLALLEPLRNGCLYLHEGWFTYSFCYGAEIRQFHAIRVAGAIGPAEDPESDAYSLGVMPDAQVVVQTPKYGSGSAAALRQERIPARLGAEASQGLGWDEGGRYLSQTWASGTVCDKTGLPREVEVQFHCSTQSTDRIAWIRETSICRYVMLIHTPRLCGEPVFLEGRRTDASTAAAIECQPVVRELPKEGELEEPAAPAAGHDSASGSTVTPQGNDGPQRYLEGAGEQLPQQAGEQEQHNYDLPDLPEHSNFDAELDHDQYHDDQEVFYDEEETMLTLVYDPETGEIESAVTETGEDVFLDSALRKLLFGGEDEHGEHVTAGADASEEAHVEIGGDLANLRQIIHDSISDALRHYAHGQQAEGPADAQPRQAEQPAREPPLLHQPLDDVVQALLAAVRDPQEAPAAAREQQAVADQPPAHSRPNLQPGLHKYLQQFDRARQTVQVPQKAVLGNDEHEQMKRRFARRYEAAADDEQEEEPSRVRDEL</sequence>
<organism evidence="11 12">
    <name type="scientific">Rhodotorula taiwanensis</name>
    <dbReference type="NCBI Taxonomy" id="741276"/>
    <lineage>
        <taxon>Eukaryota</taxon>
        <taxon>Fungi</taxon>
        <taxon>Dikarya</taxon>
        <taxon>Basidiomycota</taxon>
        <taxon>Pucciniomycotina</taxon>
        <taxon>Microbotryomycetes</taxon>
        <taxon>Sporidiobolales</taxon>
        <taxon>Sporidiobolaceae</taxon>
        <taxon>Rhodotorula</taxon>
    </lineage>
</organism>
<evidence type="ECO:0000256" key="4">
    <source>
        <dbReference type="ARBA" id="ARBA00022729"/>
    </source>
</evidence>
<evidence type="ECO:0000313" key="11">
    <source>
        <dbReference type="EMBL" id="POY72601.1"/>
    </source>
</evidence>
<feature type="region of interest" description="Disordered" evidence="8">
    <location>
        <begin position="306"/>
        <end position="367"/>
    </location>
</feature>